<name>A0A085MFM6_9BILA</name>
<feature type="region of interest" description="Disordered" evidence="1">
    <location>
        <begin position="1"/>
        <end position="25"/>
    </location>
</feature>
<organism evidence="2 3">
    <name type="scientific">Trichuris suis</name>
    <name type="common">pig whipworm</name>
    <dbReference type="NCBI Taxonomy" id="68888"/>
    <lineage>
        <taxon>Eukaryota</taxon>
        <taxon>Metazoa</taxon>
        <taxon>Ecdysozoa</taxon>
        <taxon>Nematoda</taxon>
        <taxon>Enoplea</taxon>
        <taxon>Dorylaimia</taxon>
        <taxon>Trichinellida</taxon>
        <taxon>Trichuridae</taxon>
        <taxon>Trichuris</taxon>
    </lineage>
</organism>
<accession>A0A085MFM6</accession>
<proteinExistence type="predicted"/>
<evidence type="ECO:0000256" key="1">
    <source>
        <dbReference type="SAM" id="MobiDB-lite"/>
    </source>
</evidence>
<gene>
    <name evidence="2" type="ORF">M513_03146</name>
</gene>
<dbReference type="EMBL" id="KL363196">
    <property type="protein sequence ID" value="KFD56022.1"/>
    <property type="molecule type" value="Genomic_DNA"/>
</dbReference>
<keyword evidence="3" id="KW-1185">Reference proteome</keyword>
<dbReference type="Proteomes" id="UP000030764">
    <property type="component" value="Unassembled WGS sequence"/>
</dbReference>
<reference evidence="2 3" key="1">
    <citation type="journal article" date="2014" name="Nat. Genet.">
        <title>Genome and transcriptome of the porcine whipworm Trichuris suis.</title>
        <authorList>
            <person name="Jex A.R."/>
            <person name="Nejsum P."/>
            <person name="Schwarz E.M."/>
            <person name="Hu L."/>
            <person name="Young N.D."/>
            <person name="Hall R.S."/>
            <person name="Korhonen P.K."/>
            <person name="Liao S."/>
            <person name="Thamsborg S."/>
            <person name="Xia J."/>
            <person name="Xu P."/>
            <person name="Wang S."/>
            <person name="Scheerlinck J.P."/>
            <person name="Hofmann A."/>
            <person name="Sternberg P.W."/>
            <person name="Wang J."/>
            <person name="Gasser R.B."/>
        </authorList>
    </citation>
    <scope>NUCLEOTIDE SEQUENCE [LARGE SCALE GENOMIC DNA]</scope>
    <source>
        <strain evidence="2">DCEP-RM93M</strain>
    </source>
</reference>
<protein>
    <submittedName>
        <fullName evidence="2">Uncharacterized protein</fullName>
    </submittedName>
</protein>
<evidence type="ECO:0000313" key="2">
    <source>
        <dbReference type="EMBL" id="KFD56022.1"/>
    </source>
</evidence>
<sequence length="46" mass="4957">MGQERLQAGYINTVERPLSGPPSTGCSINRIHRGVKDILIPPITGI</sequence>
<dbReference type="AlphaFoldDB" id="A0A085MFM6"/>
<evidence type="ECO:0000313" key="3">
    <source>
        <dbReference type="Proteomes" id="UP000030764"/>
    </source>
</evidence>